<dbReference type="Proteomes" id="UP000516404">
    <property type="component" value="Chromosome"/>
</dbReference>
<dbReference type="InterPro" id="IPR029045">
    <property type="entry name" value="ClpP/crotonase-like_dom_sf"/>
</dbReference>
<sequence length="357" mass="38670">MSDQATELVLTETQSSLGVITLNRPRAVNALNYEMLKGVDAALTEFEKDDAVQAVLIRGAGERGLCAGGDVVSLYRAIEKEDYEQGQEYFRVEYTLNHRIANFSKPYIAFMDGLVLGGGVGVSAHGSHRIVTENTKAGMPETVIGFSPDIGGLNILARAPHNFGTAMALTGIHVGAADAIAVGLADYFVPADKLEDLQKSLTEVSSAEQVTEVMEKFAQDAGDSPFEENKEWIEIAFGEETPQEIVKALEKAAQGESTGLAEELFAAILRNSPTGVKTALKAIRLAEKQSLAQTLEQDYLTSCNAMRAHDMREGIRAQVVDKDRNPVWQPASFDQVSDELVDSFFEPIDGAKELKLG</sequence>
<dbReference type="InterPro" id="IPR032259">
    <property type="entry name" value="HIBYL-CoA-H"/>
</dbReference>
<dbReference type="GO" id="GO:0003860">
    <property type="term" value="F:3-hydroxyisobutyryl-CoA hydrolase activity"/>
    <property type="evidence" value="ECO:0007669"/>
    <property type="project" value="UniProtKB-EC"/>
</dbReference>
<evidence type="ECO:0000313" key="6">
    <source>
        <dbReference type="Proteomes" id="UP000516404"/>
    </source>
</evidence>
<name>A0A7H2BE13_9MICC</name>
<dbReference type="CDD" id="cd06558">
    <property type="entry name" value="crotonase-like"/>
    <property type="match status" value="1"/>
</dbReference>
<keyword evidence="5" id="KW-0413">Isomerase</keyword>
<dbReference type="GeneID" id="96622793"/>
<evidence type="ECO:0000313" key="5">
    <source>
        <dbReference type="EMBL" id="QNV37909.1"/>
    </source>
</evidence>
<dbReference type="EC" id="3.1.2.4" evidence="2"/>
<dbReference type="GO" id="GO:0006574">
    <property type="term" value="P:L-valine catabolic process"/>
    <property type="evidence" value="ECO:0007669"/>
    <property type="project" value="TreeGrafter"/>
</dbReference>
<dbReference type="KEGG" id="rter:IDM49_00980"/>
<dbReference type="RefSeq" id="WP_190724705.1">
    <property type="nucleotide sequence ID" value="NZ_CP061539.1"/>
</dbReference>
<dbReference type="Pfam" id="PF16113">
    <property type="entry name" value="ECH_2"/>
    <property type="match status" value="1"/>
</dbReference>
<organism evidence="5 6">
    <name type="scientific">Rothia terrae</name>
    <dbReference type="NCBI Taxonomy" id="396015"/>
    <lineage>
        <taxon>Bacteria</taxon>
        <taxon>Bacillati</taxon>
        <taxon>Actinomycetota</taxon>
        <taxon>Actinomycetes</taxon>
        <taxon>Micrococcales</taxon>
        <taxon>Micrococcaceae</taxon>
        <taxon>Rothia</taxon>
    </lineage>
</organism>
<dbReference type="Gene3D" id="3.90.226.10">
    <property type="entry name" value="2-enoyl-CoA Hydratase, Chain A, domain 1"/>
    <property type="match status" value="1"/>
</dbReference>
<keyword evidence="3" id="KW-0378">Hydrolase</keyword>
<dbReference type="GO" id="GO:0005829">
    <property type="term" value="C:cytosol"/>
    <property type="evidence" value="ECO:0007669"/>
    <property type="project" value="TreeGrafter"/>
</dbReference>
<evidence type="ECO:0000256" key="3">
    <source>
        <dbReference type="ARBA" id="ARBA00022801"/>
    </source>
</evidence>
<evidence type="ECO:0000256" key="1">
    <source>
        <dbReference type="ARBA" id="ARBA00001709"/>
    </source>
</evidence>
<feature type="domain" description="Enoyl-CoA hydratase/isomerase" evidence="4">
    <location>
        <begin position="18"/>
        <end position="345"/>
    </location>
</feature>
<reference evidence="5 6" key="1">
    <citation type="submission" date="2020-09" db="EMBL/GenBank/DDBJ databases">
        <title>Investigation of environmental microbes.</title>
        <authorList>
            <person name="Ou Y."/>
            <person name="Kang Q."/>
        </authorList>
    </citation>
    <scope>NUCLEOTIDE SEQUENCE [LARGE SCALE GENOMIC DNA]</scope>
    <source>
        <strain evidence="5 6">KJZ-14</strain>
    </source>
</reference>
<evidence type="ECO:0000256" key="2">
    <source>
        <dbReference type="ARBA" id="ARBA00011915"/>
    </source>
</evidence>
<dbReference type="PANTHER" id="PTHR43176">
    <property type="entry name" value="3-HYDROXYISOBUTYRYL-COA HYDROLASE-RELATED"/>
    <property type="match status" value="1"/>
</dbReference>
<dbReference type="InterPro" id="IPR045004">
    <property type="entry name" value="ECH_dom"/>
</dbReference>
<keyword evidence="6" id="KW-1185">Reference proteome</keyword>
<dbReference type="GO" id="GO:0016853">
    <property type="term" value="F:isomerase activity"/>
    <property type="evidence" value="ECO:0007669"/>
    <property type="project" value="UniProtKB-KW"/>
</dbReference>
<dbReference type="SUPFAM" id="SSF52096">
    <property type="entry name" value="ClpP/crotonase"/>
    <property type="match status" value="1"/>
</dbReference>
<dbReference type="EMBL" id="CP061539">
    <property type="protein sequence ID" value="QNV37909.1"/>
    <property type="molecule type" value="Genomic_DNA"/>
</dbReference>
<evidence type="ECO:0000259" key="4">
    <source>
        <dbReference type="Pfam" id="PF16113"/>
    </source>
</evidence>
<accession>A0A7H2BE13</accession>
<protein>
    <recommendedName>
        <fullName evidence="2">3-hydroxyisobutyryl-CoA hydrolase</fullName>
        <ecNumber evidence="2">3.1.2.4</ecNumber>
    </recommendedName>
</protein>
<dbReference type="PANTHER" id="PTHR43176:SF3">
    <property type="entry name" value="3-HYDROXYISOBUTYRYL-COA HYDROLASE, MITOCHONDRIAL"/>
    <property type="match status" value="1"/>
</dbReference>
<gene>
    <name evidence="5" type="ORF">IDM49_00980</name>
</gene>
<dbReference type="AlphaFoldDB" id="A0A7H2BE13"/>
<proteinExistence type="predicted"/>
<dbReference type="NCBIfam" id="NF004127">
    <property type="entry name" value="PRK05617.1"/>
    <property type="match status" value="1"/>
</dbReference>
<comment type="catalytic activity">
    <reaction evidence="1">
        <text>3-hydroxy-2-methylpropanoyl-CoA + H2O = 3-hydroxy-2-methylpropanoate + CoA + H(+)</text>
        <dbReference type="Rhea" id="RHEA:20888"/>
        <dbReference type="ChEBI" id="CHEBI:11805"/>
        <dbReference type="ChEBI" id="CHEBI:15377"/>
        <dbReference type="ChEBI" id="CHEBI:15378"/>
        <dbReference type="ChEBI" id="CHEBI:57287"/>
        <dbReference type="ChEBI" id="CHEBI:57340"/>
        <dbReference type="EC" id="3.1.2.4"/>
    </reaction>
</comment>